<keyword evidence="7" id="KW-0131">Cell cycle</keyword>
<dbReference type="EMBL" id="AE000513">
    <property type="protein sequence ID" value="AAF10225.1"/>
    <property type="molecule type" value="Genomic_DNA"/>
</dbReference>
<protein>
    <submittedName>
        <fullName evidence="7">Cell division cycle protein 48-related protein</fullName>
    </submittedName>
</protein>
<evidence type="ECO:0000256" key="1">
    <source>
        <dbReference type="ARBA" id="ARBA00022741"/>
    </source>
</evidence>
<evidence type="ECO:0000256" key="5">
    <source>
        <dbReference type="SAM" id="MobiDB-lite"/>
    </source>
</evidence>
<evidence type="ECO:0000259" key="6">
    <source>
        <dbReference type="SMART" id="SM00382"/>
    </source>
</evidence>
<evidence type="ECO:0000313" key="7">
    <source>
        <dbReference type="EMBL" id="AAF10225.1"/>
    </source>
</evidence>
<dbReference type="InterPro" id="IPR003959">
    <property type="entry name" value="ATPase_AAA_core"/>
</dbReference>
<dbReference type="GO" id="GO:0016887">
    <property type="term" value="F:ATP hydrolysis activity"/>
    <property type="evidence" value="ECO:0000318"/>
    <property type="project" value="GO_Central"/>
</dbReference>
<dbReference type="Gene3D" id="1.10.8.60">
    <property type="match status" value="1"/>
</dbReference>
<keyword evidence="3" id="KW-0175">Coiled coil</keyword>
<accession>Q9RWL9</accession>
<keyword evidence="8" id="KW-1185">Reference proteome</keyword>
<feature type="compositionally biased region" description="Polar residues" evidence="5">
    <location>
        <begin position="157"/>
        <end position="169"/>
    </location>
</feature>
<dbReference type="AlphaFoldDB" id="Q9RWL9"/>
<dbReference type="Gene3D" id="1.25.40.10">
    <property type="entry name" value="Tetratricopeptide repeat domain"/>
    <property type="match status" value="1"/>
</dbReference>
<dbReference type="GO" id="GO:0005524">
    <property type="term" value="F:ATP binding"/>
    <property type="evidence" value="ECO:0007669"/>
    <property type="project" value="UniProtKB-KW"/>
</dbReference>
<dbReference type="Pfam" id="PF17862">
    <property type="entry name" value="AAA_lid_3"/>
    <property type="match status" value="1"/>
</dbReference>
<dbReference type="InterPro" id="IPR003593">
    <property type="entry name" value="AAA+_ATPase"/>
</dbReference>
<dbReference type="Pfam" id="PF00004">
    <property type="entry name" value="AAA"/>
    <property type="match status" value="1"/>
</dbReference>
<dbReference type="Proteomes" id="UP000002524">
    <property type="component" value="Chromosome 1"/>
</dbReference>
<dbReference type="InterPro" id="IPR050168">
    <property type="entry name" value="AAA_ATPase_domain"/>
</dbReference>
<dbReference type="SMART" id="SM00382">
    <property type="entry name" value="AAA"/>
    <property type="match status" value="1"/>
</dbReference>
<organism evidence="7 8">
    <name type="scientific">Deinococcus radiodurans (strain ATCC 13939 / DSM 20539 / JCM 16871 / CCUG 27074 / LMG 4051 / NBRC 15346 / NCIMB 9279 / VKM B-1422 / R1)</name>
    <dbReference type="NCBI Taxonomy" id="243230"/>
    <lineage>
        <taxon>Bacteria</taxon>
        <taxon>Thermotogati</taxon>
        <taxon>Deinococcota</taxon>
        <taxon>Deinococci</taxon>
        <taxon>Deinococcales</taxon>
        <taxon>Deinococcaceae</taxon>
        <taxon>Deinococcus</taxon>
    </lineage>
</organism>
<dbReference type="InterPro" id="IPR011990">
    <property type="entry name" value="TPR-like_helical_dom_sf"/>
</dbReference>
<dbReference type="PANTHER" id="PTHR23077">
    <property type="entry name" value="AAA-FAMILY ATPASE"/>
    <property type="match status" value="1"/>
</dbReference>
<dbReference type="InParanoid" id="Q9RWL9"/>
<dbReference type="Gene3D" id="3.40.50.300">
    <property type="entry name" value="P-loop containing nucleotide triphosphate hydrolases"/>
    <property type="match status" value="1"/>
</dbReference>
<dbReference type="PaxDb" id="243230-DR_0647"/>
<dbReference type="SUPFAM" id="SSF48452">
    <property type="entry name" value="TPR-like"/>
    <property type="match status" value="1"/>
</dbReference>
<feature type="region of interest" description="Disordered" evidence="5">
    <location>
        <begin position="121"/>
        <end position="169"/>
    </location>
</feature>
<proteinExistence type="inferred from homology"/>
<dbReference type="EnsemblBacteria" id="AAF10225">
    <property type="protein sequence ID" value="AAF10225"/>
    <property type="gene ID" value="DR_0647"/>
</dbReference>
<dbReference type="GO" id="GO:0051301">
    <property type="term" value="P:cell division"/>
    <property type="evidence" value="ECO:0007669"/>
    <property type="project" value="UniProtKB-KW"/>
</dbReference>
<dbReference type="KEGG" id="dra:DR_0647"/>
<dbReference type="OrthoDB" id="9809379at2"/>
<comment type="similarity">
    <text evidence="4">Belongs to the AAA ATPase family.</text>
</comment>
<dbReference type="InterPro" id="IPR041569">
    <property type="entry name" value="AAA_lid_3"/>
</dbReference>
<evidence type="ECO:0000256" key="4">
    <source>
        <dbReference type="RuleBase" id="RU003651"/>
    </source>
</evidence>
<gene>
    <name evidence="7" type="ordered locus">DR_0647</name>
</gene>
<keyword evidence="7" id="KW-0132">Cell division</keyword>
<evidence type="ECO:0000313" key="8">
    <source>
        <dbReference type="Proteomes" id="UP000002524"/>
    </source>
</evidence>
<dbReference type="PROSITE" id="PS00674">
    <property type="entry name" value="AAA"/>
    <property type="match status" value="1"/>
</dbReference>
<evidence type="ECO:0000256" key="3">
    <source>
        <dbReference type="ARBA" id="ARBA00023054"/>
    </source>
</evidence>
<dbReference type="InterPro" id="IPR027417">
    <property type="entry name" value="P-loop_NTPase"/>
</dbReference>
<name>Q9RWL9_DEIRA</name>
<dbReference type="SUPFAM" id="SSF52540">
    <property type="entry name" value="P-loop containing nucleoside triphosphate hydrolases"/>
    <property type="match status" value="1"/>
</dbReference>
<sequence>MQVRRRGKIGHRSVLSHGLCARRAPTLYTPFMSDSVLRALTAALEADPADTGVREHLVRLLLDAGQGEQALALVRVWLAADPTRQVALGLAVRAADLAGDSQAAASYQTMLNALYQLEQGQSAPAPARQPVPTVSENGPPPRNDAPEYWVDPDEAPAQQQPYPTGTDFSSRWQPLAGDVSLKDVVGMTDLKERLERSLLGPLRHPELAQLYGKKSGGGMLLYGPPGCGKTFLARAVAGELGASFLEVTVADVLDMWLGNAERNVRDLFASARAHAPCVVFFDEVDALGRGRQLTRHSSHSVTQTLLRELDGLGGREGVFVLAATNAPWDVDTALKRPGRLGATLLVPPPDLAAREAMFTEFMRGRPAERLDPAWLARQTDNFSGADIRQLCEEASERALAVALKRGGMQPVRMQDFKDALKTAAPSTREWLMQARNHVVYANEGGSYDELAALLKEKRLL</sequence>
<dbReference type="PANTHER" id="PTHR23077:SF171">
    <property type="entry name" value="NUCLEAR VALOSIN-CONTAINING PROTEIN-LIKE"/>
    <property type="match status" value="1"/>
</dbReference>
<dbReference type="PATRIC" id="fig|243230.17.peg.826"/>
<dbReference type="STRING" id="243230.DR_0647"/>
<reference evidence="7 8" key="1">
    <citation type="journal article" date="1999" name="Science">
        <title>Genome sequence of the radioresistant bacterium Deinococcus radiodurans R1.</title>
        <authorList>
            <person name="White O."/>
            <person name="Eisen J.A."/>
            <person name="Heidelberg J.F."/>
            <person name="Hickey E.K."/>
            <person name="Peterson J.D."/>
            <person name="Dodson R.J."/>
            <person name="Haft D.H."/>
            <person name="Gwinn M.L."/>
            <person name="Nelson W.C."/>
            <person name="Richardson D.L."/>
            <person name="Moffat K.S."/>
            <person name="Qin H."/>
            <person name="Jiang L."/>
            <person name="Pamphile W."/>
            <person name="Crosby M."/>
            <person name="Shen M."/>
            <person name="Vamathevan J.J."/>
            <person name="Lam P."/>
            <person name="McDonald L."/>
            <person name="Utterback T."/>
            <person name="Zalewski C."/>
            <person name="Makarova K.S."/>
            <person name="Aravind L."/>
            <person name="Daly M.J."/>
            <person name="Minton K.W."/>
            <person name="Fleischmann R.D."/>
            <person name="Ketchum K.A."/>
            <person name="Nelson K.E."/>
            <person name="Salzberg S."/>
            <person name="Smith H.O."/>
            <person name="Venter J.C."/>
            <person name="Fraser C.M."/>
        </authorList>
    </citation>
    <scope>NUCLEOTIDE SEQUENCE [LARGE SCALE GENOMIC DNA]</scope>
    <source>
        <strain evidence="8">ATCC 13939 / DSM 20539 / JCM 16871 / LMG 4051 / NBRC 15346 / NCIMB 9279 / R1 / VKM B-1422</strain>
    </source>
</reference>
<feature type="domain" description="AAA+ ATPase" evidence="6">
    <location>
        <begin position="215"/>
        <end position="350"/>
    </location>
</feature>
<dbReference type="eggNOG" id="COG3063">
    <property type="taxonomic scope" value="Bacteria"/>
</dbReference>
<keyword evidence="2 4" id="KW-0067">ATP-binding</keyword>
<dbReference type="eggNOG" id="COG0464">
    <property type="taxonomic scope" value="Bacteria"/>
</dbReference>
<dbReference type="Pfam" id="PF14559">
    <property type="entry name" value="TPR_19"/>
    <property type="match status" value="1"/>
</dbReference>
<dbReference type="PIR" id="D75493">
    <property type="entry name" value="D75493"/>
</dbReference>
<dbReference type="InterPro" id="IPR003960">
    <property type="entry name" value="ATPase_AAA_CS"/>
</dbReference>
<dbReference type="FunFam" id="3.40.50.300:FF:001025">
    <property type="entry name" value="ATPase family, AAA domain-containing 2B"/>
    <property type="match status" value="1"/>
</dbReference>
<keyword evidence="1 4" id="KW-0547">Nucleotide-binding</keyword>
<dbReference type="HOGENOM" id="CLU_000688_21_15_0"/>
<evidence type="ECO:0000256" key="2">
    <source>
        <dbReference type="ARBA" id="ARBA00022840"/>
    </source>
</evidence>